<dbReference type="AlphaFoldDB" id="A0A1E5BCN2"/>
<evidence type="ECO:0000313" key="3">
    <source>
        <dbReference type="Proteomes" id="UP000094741"/>
    </source>
</evidence>
<dbReference type="STRING" id="1187848.A1QO_11435"/>
<accession>A0A1E5BCN2</accession>
<gene>
    <name evidence="2" type="ORF">A1QO_11435</name>
</gene>
<dbReference type="SUPFAM" id="SSF103088">
    <property type="entry name" value="OmpA-like"/>
    <property type="match status" value="1"/>
</dbReference>
<dbReference type="Proteomes" id="UP000094741">
    <property type="component" value="Unassembled WGS sequence"/>
</dbReference>
<feature type="transmembrane region" description="Helical" evidence="1">
    <location>
        <begin position="25"/>
        <end position="45"/>
    </location>
</feature>
<proteinExistence type="predicted"/>
<keyword evidence="1" id="KW-0812">Transmembrane</keyword>
<name>A0A1E5BCN2_9VIBR</name>
<dbReference type="eggNOG" id="COG2885">
    <property type="taxonomic scope" value="Bacteria"/>
</dbReference>
<keyword evidence="1" id="KW-0472">Membrane</keyword>
<dbReference type="RefSeq" id="WP_017039958.1">
    <property type="nucleotide sequence ID" value="NZ_AJYQ02000114.1"/>
</dbReference>
<evidence type="ECO:0000313" key="2">
    <source>
        <dbReference type="EMBL" id="OEE32325.1"/>
    </source>
</evidence>
<protein>
    <recommendedName>
        <fullName evidence="4">Chemotaxis protein MotB</fullName>
    </recommendedName>
</protein>
<dbReference type="EMBL" id="AJYQ02000114">
    <property type="protein sequence ID" value="OEE32325.1"/>
    <property type="molecule type" value="Genomic_DNA"/>
</dbReference>
<keyword evidence="1" id="KW-1133">Transmembrane helix</keyword>
<dbReference type="OrthoDB" id="9793443at2"/>
<dbReference type="InterPro" id="IPR036737">
    <property type="entry name" value="OmpA-like_sf"/>
</dbReference>
<evidence type="ECO:0008006" key="4">
    <source>
        <dbReference type="Google" id="ProtNLM"/>
    </source>
</evidence>
<dbReference type="Gene3D" id="3.30.1330.60">
    <property type="entry name" value="OmpA-like domain"/>
    <property type="match status" value="1"/>
</dbReference>
<sequence length="217" mass="24365">MQMSNSIPDTDEIDQTGTWLSISDLMAGILMVFTLLLIATLAQLLDYEEQSRNNRVIIIEGLQEGLEKAGIESRIDPLTGSLSLTEGLEFDAGQYSLKPKGKEFLDKLIPIYSQVIFQSQDISEEVLHLVIEGHADKSEVKGRGLSLSVRRSEAVINHLDSMIFHYRGQFLNKILPAGRGNLDADSSLEPEENRKVVFRFEFQSHDLKELITSEVTK</sequence>
<reference evidence="2 3" key="1">
    <citation type="journal article" date="2012" name="Science">
        <title>Ecological populations of bacteria act as socially cohesive units of antibiotic production and resistance.</title>
        <authorList>
            <person name="Cordero O.X."/>
            <person name="Wildschutte H."/>
            <person name="Kirkup B."/>
            <person name="Proehl S."/>
            <person name="Ngo L."/>
            <person name="Hussain F."/>
            <person name="Le Roux F."/>
            <person name="Mincer T."/>
            <person name="Polz M.F."/>
        </authorList>
    </citation>
    <scope>NUCLEOTIDE SEQUENCE [LARGE SCALE GENOMIC DNA]</scope>
    <source>
        <strain evidence="2 3">ZF-129</strain>
    </source>
</reference>
<comment type="caution">
    <text evidence="2">The sequence shown here is derived from an EMBL/GenBank/DDBJ whole genome shotgun (WGS) entry which is preliminary data.</text>
</comment>
<evidence type="ECO:0000256" key="1">
    <source>
        <dbReference type="SAM" id="Phobius"/>
    </source>
</evidence>
<organism evidence="2 3">
    <name type="scientific">Vibrio genomosp. F10 str. ZF-129</name>
    <dbReference type="NCBI Taxonomy" id="1187848"/>
    <lineage>
        <taxon>Bacteria</taxon>
        <taxon>Pseudomonadati</taxon>
        <taxon>Pseudomonadota</taxon>
        <taxon>Gammaproteobacteria</taxon>
        <taxon>Vibrionales</taxon>
        <taxon>Vibrionaceae</taxon>
        <taxon>Vibrio</taxon>
    </lineage>
</organism>